<dbReference type="GO" id="GO:0032153">
    <property type="term" value="C:cell division site"/>
    <property type="evidence" value="ECO:0007669"/>
    <property type="project" value="TreeGrafter"/>
</dbReference>
<feature type="region of interest" description="Disordered" evidence="1">
    <location>
        <begin position="37"/>
        <end position="126"/>
    </location>
</feature>
<keyword evidence="2" id="KW-1133">Transmembrane helix</keyword>
<dbReference type="InterPro" id="IPR007730">
    <property type="entry name" value="SPOR-like_dom"/>
</dbReference>
<organism evidence="4 5">
    <name type="scientific">Candidatus Muproteobacteria bacterium RBG_16_60_9</name>
    <dbReference type="NCBI Taxonomy" id="1817755"/>
    <lineage>
        <taxon>Bacteria</taxon>
        <taxon>Pseudomonadati</taxon>
        <taxon>Pseudomonadota</taxon>
        <taxon>Candidatus Muproteobacteria</taxon>
    </lineage>
</organism>
<dbReference type="SUPFAM" id="SSF110997">
    <property type="entry name" value="Sporulation related repeat"/>
    <property type="match status" value="1"/>
</dbReference>
<feature type="transmembrane region" description="Helical" evidence="2">
    <location>
        <begin position="16"/>
        <end position="34"/>
    </location>
</feature>
<evidence type="ECO:0000313" key="5">
    <source>
        <dbReference type="Proteomes" id="UP000179076"/>
    </source>
</evidence>
<dbReference type="Gene3D" id="3.30.70.1070">
    <property type="entry name" value="Sporulation related repeat"/>
    <property type="match status" value="1"/>
</dbReference>
<feature type="domain" description="SPOR" evidence="3">
    <location>
        <begin position="121"/>
        <end position="200"/>
    </location>
</feature>
<comment type="caution">
    <text evidence="4">The sequence shown here is derived from an EMBL/GenBank/DDBJ whole genome shotgun (WGS) entry which is preliminary data.</text>
</comment>
<dbReference type="GO" id="GO:0042834">
    <property type="term" value="F:peptidoglycan binding"/>
    <property type="evidence" value="ECO:0007669"/>
    <property type="project" value="InterPro"/>
</dbReference>
<evidence type="ECO:0000259" key="3">
    <source>
        <dbReference type="PROSITE" id="PS51724"/>
    </source>
</evidence>
<evidence type="ECO:0000313" key="4">
    <source>
        <dbReference type="EMBL" id="OGI69188.1"/>
    </source>
</evidence>
<keyword evidence="2" id="KW-0812">Transmembrane</keyword>
<reference evidence="4 5" key="1">
    <citation type="journal article" date="2016" name="Nat. Commun.">
        <title>Thousands of microbial genomes shed light on interconnected biogeochemical processes in an aquifer system.</title>
        <authorList>
            <person name="Anantharaman K."/>
            <person name="Brown C.T."/>
            <person name="Hug L.A."/>
            <person name="Sharon I."/>
            <person name="Castelle C.J."/>
            <person name="Probst A.J."/>
            <person name="Thomas B.C."/>
            <person name="Singh A."/>
            <person name="Wilkins M.J."/>
            <person name="Karaoz U."/>
            <person name="Brodie E.L."/>
            <person name="Williams K.H."/>
            <person name="Hubbard S.S."/>
            <person name="Banfield J.F."/>
        </authorList>
    </citation>
    <scope>NUCLEOTIDE SEQUENCE [LARGE SCALE GENOMIC DNA]</scope>
</reference>
<dbReference type="InterPro" id="IPR036680">
    <property type="entry name" value="SPOR-like_sf"/>
</dbReference>
<dbReference type="GO" id="GO:0030428">
    <property type="term" value="C:cell septum"/>
    <property type="evidence" value="ECO:0007669"/>
    <property type="project" value="TreeGrafter"/>
</dbReference>
<protein>
    <recommendedName>
        <fullName evidence="3">SPOR domain-containing protein</fullName>
    </recommendedName>
</protein>
<dbReference type="PANTHER" id="PTHR38687">
    <property type="entry name" value="CELL DIVISION PROTEIN DEDD-RELATED"/>
    <property type="match status" value="1"/>
</dbReference>
<dbReference type="GO" id="GO:0032506">
    <property type="term" value="P:cytokinetic process"/>
    <property type="evidence" value="ECO:0007669"/>
    <property type="project" value="TreeGrafter"/>
</dbReference>
<dbReference type="PANTHER" id="PTHR38687:SF1">
    <property type="entry name" value="CELL DIVISION PROTEIN DEDD"/>
    <property type="match status" value="1"/>
</dbReference>
<accession>A0A1F6VHZ9</accession>
<proteinExistence type="predicted"/>
<dbReference type="InterPro" id="IPR052521">
    <property type="entry name" value="Cell_div_SPOR-domain"/>
</dbReference>
<keyword evidence="2" id="KW-0472">Membrane</keyword>
<feature type="compositionally biased region" description="Pro residues" evidence="1">
    <location>
        <begin position="109"/>
        <end position="123"/>
    </location>
</feature>
<sequence>MTQREPGQDFDPKHRIVGAIIVVALAVIFIPIILSDRESSTEGPDAPAVAPDSVPAEPNKVAVTKLTPPDSSDAATKTTPSAAPPAEKIESTKPATESRDAKISAATPPVAPTPPRQAEPKPPSSGWVVQVGTFSNTANATRLEKMLRAQGQPVLSERVSLGGNNAVRLRVGPFRDRAAALKARERINKDVGVKGVVLAYP</sequence>
<dbReference type="AlphaFoldDB" id="A0A1F6VHZ9"/>
<dbReference type="PROSITE" id="PS51724">
    <property type="entry name" value="SPOR"/>
    <property type="match status" value="1"/>
</dbReference>
<feature type="compositionally biased region" description="Low complexity" evidence="1">
    <location>
        <begin position="70"/>
        <end position="86"/>
    </location>
</feature>
<feature type="compositionally biased region" description="Low complexity" evidence="1">
    <location>
        <begin position="44"/>
        <end position="56"/>
    </location>
</feature>
<dbReference type="EMBL" id="MFSP01000027">
    <property type="protein sequence ID" value="OGI69188.1"/>
    <property type="molecule type" value="Genomic_DNA"/>
</dbReference>
<gene>
    <name evidence="4" type="ORF">A2W18_03000</name>
</gene>
<name>A0A1F6VHZ9_9PROT</name>
<evidence type="ECO:0000256" key="2">
    <source>
        <dbReference type="SAM" id="Phobius"/>
    </source>
</evidence>
<feature type="compositionally biased region" description="Basic and acidic residues" evidence="1">
    <location>
        <begin position="87"/>
        <end position="102"/>
    </location>
</feature>
<dbReference type="Proteomes" id="UP000179076">
    <property type="component" value="Unassembled WGS sequence"/>
</dbReference>
<dbReference type="Pfam" id="PF05036">
    <property type="entry name" value="SPOR"/>
    <property type="match status" value="1"/>
</dbReference>
<evidence type="ECO:0000256" key="1">
    <source>
        <dbReference type="SAM" id="MobiDB-lite"/>
    </source>
</evidence>